<dbReference type="SUPFAM" id="SSF63992">
    <property type="entry name" value="Dipeptide transport protein"/>
    <property type="match status" value="1"/>
</dbReference>
<dbReference type="InterPro" id="IPR007035">
    <property type="entry name" value="Peptidase_M55"/>
</dbReference>
<reference evidence="1" key="1">
    <citation type="submission" date="2018-05" db="EMBL/GenBank/DDBJ databases">
        <authorList>
            <person name="Lanie J.A."/>
            <person name="Ng W.-L."/>
            <person name="Kazmierczak K.M."/>
            <person name="Andrzejewski T.M."/>
            <person name="Davidsen T.M."/>
            <person name="Wayne K.J."/>
            <person name="Tettelin H."/>
            <person name="Glass J.I."/>
            <person name="Rusch D."/>
            <person name="Podicherti R."/>
            <person name="Tsui H.-C.T."/>
            <person name="Winkler M.E."/>
        </authorList>
    </citation>
    <scope>NUCLEOTIDE SEQUENCE</scope>
</reference>
<name>A0A381X7G2_9ZZZZ</name>
<evidence type="ECO:0000313" key="1">
    <source>
        <dbReference type="EMBL" id="SVA60608.1"/>
    </source>
</evidence>
<accession>A0A381X7G2</accession>
<organism evidence="1">
    <name type="scientific">marine metagenome</name>
    <dbReference type="NCBI Taxonomy" id="408172"/>
    <lineage>
        <taxon>unclassified sequences</taxon>
        <taxon>metagenomes</taxon>
        <taxon>ecological metagenomes</taxon>
    </lineage>
</organism>
<dbReference type="InterPro" id="IPR027476">
    <property type="entry name" value="DppA_N"/>
</dbReference>
<gene>
    <name evidence="1" type="ORF">METZ01_LOCUS113462</name>
</gene>
<dbReference type="AlphaFoldDB" id="A0A381X7G2"/>
<dbReference type="InterPro" id="IPR036177">
    <property type="entry name" value="Peptidase_M55_sf"/>
</dbReference>
<evidence type="ECO:0008006" key="2">
    <source>
        <dbReference type="Google" id="ProtNLM"/>
    </source>
</evidence>
<sequence length="308" mass="33610">MKHERGTTSLKLTILKLFLVWITIFGDRASAQEGLKIYISADMEGVVGAVTGDQLGPGGFEYSRFRTFMTNEVNSAIHAAKESGASEILVSDSHGNGENLLIEDLPDDIQLVRSWPRPLGMMQGIDETFDAAIFIGYHSSTTNLAGVRAHTFSSANFTSVKLNGIPMPEAGVNAAIAGHFGVPVVMISGDDAIVEEAQNILGPLEGAIVKENYGFHSAKTIMPRKSYQLIGEKVSAALSRLETFEPYKLELPVSVEVSFKNYMPAEILSYLESVERIDSHTVRFIGKDLPTVSKFFQFIGRYSPSISP</sequence>
<dbReference type="CDD" id="cd08663">
    <property type="entry name" value="DAP_dppA_1"/>
    <property type="match status" value="1"/>
</dbReference>
<dbReference type="PIRSF" id="PIRSF015853">
    <property type="entry name" value="Pep_DppA"/>
    <property type="match status" value="1"/>
</dbReference>
<dbReference type="Gene3D" id="3.40.50.10780">
    <property type="entry name" value="Dipeptide transport protein"/>
    <property type="match status" value="1"/>
</dbReference>
<dbReference type="EMBL" id="UINC01014157">
    <property type="protein sequence ID" value="SVA60608.1"/>
    <property type="molecule type" value="Genomic_DNA"/>
</dbReference>
<dbReference type="Gene3D" id="3.30.1360.130">
    <property type="entry name" value="Dipeptide transport protein"/>
    <property type="match status" value="1"/>
</dbReference>
<dbReference type="Pfam" id="PF04951">
    <property type="entry name" value="Peptidase_M55"/>
    <property type="match status" value="1"/>
</dbReference>
<proteinExistence type="predicted"/>
<protein>
    <recommendedName>
        <fullName evidence="2">Peptidase M55 D-aminopeptidase</fullName>
    </recommendedName>
</protein>